<organism evidence="3 4">
    <name type="scientific">Candidatus Pullichristensenella excrementigallinarum</name>
    <dbReference type="NCBI Taxonomy" id="2840907"/>
    <lineage>
        <taxon>Bacteria</taxon>
        <taxon>Bacillati</taxon>
        <taxon>Bacillota</taxon>
        <taxon>Clostridia</taxon>
        <taxon>Candidatus Pullichristensenella</taxon>
    </lineage>
</organism>
<dbReference type="Pfam" id="PF05979">
    <property type="entry name" value="DUF896"/>
    <property type="match status" value="1"/>
</dbReference>
<comment type="caution">
    <text evidence="3">The sequence shown here is derived from an EMBL/GenBank/DDBJ whole genome shotgun (WGS) entry which is preliminary data.</text>
</comment>
<protein>
    <recommendedName>
        <fullName evidence="2">UPF0291 protein IAB02_09810</fullName>
    </recommendedName>
</protein>
<dbReference type="Proteomes" id="UP000824072">
    <property type="component" value="Unassembled WGS sequence"/>
</dbReference>
<dbReference type="EMBL" id="DVMU01000208">
    <property type="protein sequence ID" value="HIU34848.1"/>
    <property type="molecule type" value="Genomic_DNA"/>
</dbReference>
<evidence type="ECO:0000256" key="2">
    <source>
        <dbReference type="HAMAP-Rule" id="MF_01103"/>
    </source>
</evidence>
<dbReference type="Gene3D" id="1.10.287.540">
    <property type="entry name" value="Helix hairpin bin"/>
    <property type="match status" value="1"/>
</dbReference>
<dbReference type="PANTHER" id="PTHR37300:SF1">
    <property type="entry name" value="UPF0291 PROTEIN YNZC"/>
    <property type="match status" value="1"/>
</dbReference>
<dbReference type="AlphaFoldDB" id="A0A9D1ID62"/>
<name>A0A9D1ID62_9FIRM</name>
<evidence type="ECO:0000256" key="1">
    <source>
        <dbReference type="ARBA" id="ARBA00022490"/>
    </source>
</evidence>
<dbReference type="HAMAP" id="MF_01103">
    <property type="entry name" value="UPF0291"/>
    <property type="match status" value="1"/>
</dbReference>
<proteinExistence type="inferred from homology"/>
<dbReference type="InterPro" id="IPR009242">
    <property type="entry name" value="DUF896"/>
</dbReference>
<evidence type="ECO:0000313" key="3">
    <source>
        <dbReference type="EMBL" id="HIU34848.1"/>
    </source>
</evidence>
<comment type="similarity">
    <text evidence="2">Belongs to the UPF0291 family.</text>
</comment>
<gene>
    <name evidence="3" type="ORF">IAB02_09810</name>
</gene>
<evidence type="ECO:0000313" key="4">
    <source>
        <dbReference type="Proteomes" id="UP000824072"/>
    </source>
</evidence>
<reference evidence="3" key="1">
    <citation type="submission" date="2020-10" db="EMBL/GenBank/DDBJ databases">
        <authorList>
            <person name="Gilroy R."/>
        </authorList>
    </citation>
    <scope>NUCLEOTIDE SEQUENCE</scope>
    <source>
        <strain evidence="3">ChiHcec3-11533</strain>
    </source>
</reference>
<keyword evidence="1 2" id="KW-0963">Cytoplasm</keyword>
<dbReference type="GO" id="GO:0005737">
    <property type="term" value="C:cytoplasm"/>
    <property type="evidence" value="ECO:0007669"/>
    <property type="project" value="UniProtKB-SubCell"/>
</dbReference>
<reference evidence="3" key="2">
    <citation type="journal article" date="2021" name="PeerJ">
        <title>Extensive microbial diversity within the chicken gut microbiome revealed by metagenomics and culture.</title>
        <authorList>
            <person name="Gilroy R."/>
            <person name="Ravi A."/>
            <person name="Getino M."/>
            <person name="Pursley I."/>
            <person name="Horton D.L."/>
            <person name="Alikhan N.F."/>
            <person name="Baker D."/>
            <person name="Gharbi K."/>
            <person name="Hall N."/>
            <person name="Watson M."/>
            <person name="Adriaenssens E.M."/>
            <person name="Foster-Nyarko E."/>
            <person name="Jarju S."/>
            <person name="Secka A."/>
            <person name="Antonio M."/>
            <person name="Oren A."/>
            <person name="Chaudhuri R.R."/>
            <person name="La Ragione R."/>
            <person name="Hildebrand F."/>
            <person name="Pallen M.J."/>
        </authorList>
    </citation>
    <scope>NUCLEOTIDE SEQUENCE</scope>
    <source>
        <strain evidence="3">ChiHcec3-11533</strain>
    </source>
</reference>
<comment type="subcellular location">
    <subcellularLocation>
        <location evidence="2">Cytoplasm</location>
    </subcellularLocation>
</comment>
<accession>A0A9D1ID62</accession>
<dbReference type="SUPFAM" id="SSF158221">
    <property type="entry name" value="YnzC-like"/>
    <property type="match status" value="1"/>
</dbReference>
<sequence length="71" mass="8770">MDKQSIDRINELSRLSRERELTSEEVFERHRLREKYLQAFRDQFRRQLQNTVVEYPDGSRVPLRDVHRKPD</sequence>
<dbReference type="PANTHER" id="PTHR37300">
    <property type="entry name" value="UPF0291 PROTEIN CBO2609/CLC_2481"/>
    <property type="match status" value="1"/>
</dbReference>